<dbReference type="RefSeq" id="WP_194706106.1">
    <property type="nucleotide sequence ID" value="NZ_JADKPN010000002.1"/>
</dbReference>
<evidence type="ECO:0000256" key="1">
    <source>
        <dbReference type="SAM" id="Phobius"/>
    </source>
</evidence>
<dbReference type="EMBL" id="JADKPN010000002">
    <property type="protein sequence ID" value="MBF4762947.1"/>
    <property type="molecule type" value="Genomic_DNA"/>
</dbReference>
<keyword evidence="1" id="KW-0472">Membrane</keyword>
<keyword evidence="1" id="KW-0812">Transmembrane</keyword>
<protein>
    <submittedName>
        <fullName evidence="2">Uncharacterized protein</fullName>
    </submittedName>
</protein>
<sequence length="124" mass="13187">MDPELPIFDRLVLVAFGVVGILWVLGLAVFFLLGGQGLVLGAAYVLAFAPAIASTRFPTGAVLLAAWAVAVLAMAMLEYAMDALVGEAILLGGFLGTALFGLWVVPSFLLLLWIDPDRRIVTQR</sequence>
<dbReference type="Proteomes" id="UP000640489">
    <property type="component" value="Unassembled WGS sequence"/>
</dbReference>
<feature type="transmembrane region" description="Helical" evidence="1">
    <location>
        <begin position="37"/>
        <end position="53"/>
    </location>
</feature>
<keyword evidence="3" id="KW-1185">Reference proteome</keyword>
<comment type="caution">
    <text evidence="2">The sequence shown here is derived from an EMBL/GenBank/DDBJ whole genome shotgun (WGS) entry which is preliminary data.</text>
</comment>
<accession>A0A930VAH5</accession>
<name>A0A930VAH5_9ACTN</name>
<evidence type="ECO:0000313" key="2">
    <source>
        <dbReference type="EMBL" id="MBF4762947.1"/>
    </source>
</evidence>
<organism evidence="2 3">
    <name type="scientific">Nocardioides islandensis</name>
    <dbReference type="NCBI Taxonomy" id="433663"/>
    <lineage>
        <taxon>Bacteria</taxon>
        <taxon>Bacillati</taxon>
        <taxon>Actinomycetota</taxon>
        <taxon>Actinomycetes</taxon>
        <taxon>Propionibacteriales</taxon>
        <taxon>Nocardioidaceae</taxon>
        <taxon>Nocardioides</taxon>
    </lineage>
</organism>
<feature type="transmembrane region" description="Helical" evidence="1">
    <location>
        <begin position="89"/>
        <end position="114"/>
    </location>
</feature>
<feature type="transmembrane region" description="Helical" evidence="1">
    <location>
        <begin position="60"/>
        <end position="77"/>
    </location>
</feature>
<feature type="transmembrane region" description="Helical" evidence="1">
    <location>
        <begin position="12"/>
        <end position="31"/>
    </location>
</feature>
<keyword evidence="1" id="KW-1133">Transmembrane helix</keyword>
<dbReference type="AlphaFoldDB" id="A0A930VAH5"/>
<gene>
    <name evidence="2" type="ORF">ISU07_07385</name>
</gene>
<reference evidence="2" key="1">
    <citation type="submission" date="2020-11" db="EMBL/GenBank/DDBJ databases">
        <title>Nocardioides sp. nov., isolated from Soil of Cynanchum wilfordii Hemsley rhizosphere.</title>
        <authorList>
            <person name="Lee J.-S."/>
            <person name="Suh M.K."/>
            <person name="Kim J.-S."/>
        </authorList>
    </citation>
    <scope>NUCLEOTIDE SEQUENCE</scope>
    <source>
        <strain evidence="2">KCTC 19275</strain>
    </source>
</reference>
<proteinExistence type="predicted"/>
<evidence type="ECO:0000313" key="3">
    <source>
        <dbReference type="Proteomes" id="UP000640489"/>
    </source>
</evidence>